<evidence type="ECO:0000256" key="1">
    <source>
        <dbReference type="SAM" id="SignalP"/>
    </source>
</evidence>
<dbReference type="AlphaFoldDB" id="A0AAE3NS24"/>
<dbReference type="Proteomes" id="UP001220964">
    <property type="component" value="Unassembled WGS sequence"/>
</dbReference>
<dbReference type="InterPro" id="IPR045467">
    <property type="entry name" value="DUF6497"/>
</dbReference>
<dbReference type="RefSeq" id="WP_275566728.1">
    <property type="nucleotide sequence ID" value="NZ_JARGYC010000015.1"/>
</dbReference>
<reference evidence="2" key="1">
    <citation type="submission" date="2023-03" db="EMBL/GenBank/DDBJ databases">
        <title>Multiphase analysis and comparison of six strains from genera Psychromarinibacter, Lutimaribacter, and Maritimibacter, including a novel species: Psychromarinibacter sediminicola sp. nov.</title>
        <authorList>
            <person name="Wang Y.-H."/>
            <person name="Ye M.-Q."/>
            <person name="Du Z.-J."/>
        </authorList>
    </citation>
    <scope>NUCLEOTIDE SEQUENCE</scope>
    <source>
        <strain evidence="2">C21-152</strain>
    </source>
</reference>
<organism evidence="2 3">
    <name type="scientific">Psychromarinibacter sediminicola</name>
    <dbReference type="NCBI Taxonomy" id="3033385"/>
    <lineage>
        <taxon>Bacteria</taxon>
        <taxon>Pseudomonadati</taxon>
        <taxon>Pseudomonadota</taxon>
        <taxon>Alphaproteobacteria</taxon>
        <taxon>Rhodobacterales</taxon>
        <taxon>Paracoccaceae</taxon>
        <taxon>Psychromarinibacter</taxon>
    </lineage>
</organism>
<feature type="signal peptide" evidence="1">
    <location>
        <begin position="1"/>
        <end position="18"/>
    </location>
</feature>
<keyword evidence="3" id="KW-1185">Reference proteome</keyword>
<evidence type="ECO:0000313" key="2">
    <source>
        <dbReference type="EMBL" id="MDF0600584.1"/>
    </source>
</evidence>
<dbReference type="Pfam" id="PF20107">
    <property type="entry name" value="DUF6497"/>
    <property type="match status" value="1"/>
</dbReference>
<keyword evidence="1" id="KW-0732">Signal</keyword>
<accession>A0AAE3NS24</accession>
<protein>
    <submittedName>
        <fullName evidence="2">DUF6497 family protein</fullName>
    </submittedName>
</protein>
<comment type="caution">
    <text evidence="2">The sequence shown here is derived from an EMBL/GenBank/DDBJ whole genome shotgun (WGS) entry which is preliminary data.</text>
</comment>
<feature type="chain" id="PRO_5042149401" evidence="1">
    <location>
        <begin position="19"/>
        <end position="130"/>
    </location>
</feature>
<name>A0AAE3NS24_9RHOB</name>
<proteinExistence type="predicted"/>
<evidence type="ECO:0000313" key="3">
    <source>
        <dbReference type="Proteomes" id="UP001220964"/>
    </source>
</evidence>
<dbReference type="EMBL" id="JARGYC010000015">
    <property type="protein sequence ID" value="MDF0600584.1"/>
    <property type="molecule type" value="Genomic_DNA"/>
</dbReference>
<gene>
    <name evidence="2" type="ORF">P1J78_07575</name>
</gene>
<sequence length="130" mass="13805">MMRCAGLAALLLAGPAAAETVDVPSGQPVELAEVIREAHGPKGVTLRFRFVAPRIAGGEDKLPFAEVAADMDFLCSGYALSHLPAPGPRPDRIIISLAAAPVEFGDIRPEITQFFEAYEIDGDACIWEGI</sequence>